<dbReference type="GO" id="GO:0006368">
    <property type="term" value="P:transcription elongation by RNA polymerase II"/>
    <property type="evidence" value="ECO:0007669"/>
    <property type="project" value="TreeGrafter"/>
</dbReference>
<evidence type="ECO:0000256" key="8">
    <source>
        <dbReference type="PROSITE-ProRule" id="PRU00146"/>
    </source>
</evidence>
<dbReference type="InterPro" id="IPR013083">
    <property type="entry name" value="Znf_RING/FYVE/PHD"/>
</dbReference>
<feature type="compositionally biased region" description="Low complexity" evidence="9">
    <location>
        <begin position="1"/>
        <end position="16"/>
    </location>
</feature>
<name>A0A4Q9MKI0_9APHY</name>
<dbReference type="SMART" id="SM00510">
    <property type="entry name" value="TFS2M"/>
    <property type="match status" value="1"/>
</dbReference>
<feature type="compositionally biased region" description="Gly residues" evidence="9">
    <location>
        <begin position="1109"/>
        <end position="1118"/>
    </location>
</feature>
<evidence type="ECO:0000256" key="9">
    <source>
        <dbReference type="SAM" id="MobiDB-lite"/>
    </source>
</evidence>
<dbReference type="SUPFAM" id="SSF57903">
    <property type="entry name" value="FYVE/PHD zinc finger"/>
    <property type="match status" value="1"/>
</dbReference>
<dbReference type="GO" id="GO:0031440">
    <property type="term" value="P:regulation of mRNA 3'-end processing"/>
    <property type="evidence" value="ECO:0007669"/>
    <property type="project" value="TreeGrafter"/>
</dbReference>
<protein>
    <recommendedName>
        <fullName evidence="3">Transcription factor BYE1</fullName>
    </recommendedName>
</protein>
<dbReference type="Gene3D" id="3.30.40.10">
    <property type="entry name" value="Zinc/RING finger domain, C3HC4 (zinc finger)"/>
    <property type="match status" value="1"/>
</dbReference>
<evidence type="ECO:0000256" key="4">
    <source>
        <dbReference type="ARBA" id="ARBA00022723"/>
    </source>
</evidence>
<evidence type="ECO:0000256" key="6">
    <source>
        <dbReference type="ARBA" id="ARBA00022833"/>
    </source>
</evidence>
<dbReference type="PANTHER" id="PTHR11477:SF0">
    <property type="entry name" value="IP08861P-RELATED"/>
    <property type="match status" value="1"/>
</dbReference>
<dbReference type="PROSITE" id="PS50016">
    <property type="entry name" value="ZF_PHD_2"/>
    <property type="match status" value="1"/>
</dbReference>
<comment type="similarity">
    <text evidence="2">Belongs to the BYE1 family.</text>
</comment>
<dbReference type="SMART" id="SM00249">
    <property type="entry name" value="PHD"/>
    <property type="match status" value="1"/>
</dbReference>
<dbReference type="PROSITE" id="PS01359">
    <property type="entry name" value="ZF_PHD_1"/>
    <property type="match status" value="1"/>
</dbReference>
<feature type="compositionally biased region" description="Low complexity" evidence="9">
    <location>
        <begin position="581"/>
        <end position="617"/>
    </location>
</feature>
<dbReference type="Pfam" id="PF07500">
    <property type="entry name" value="TFIIS_M"/>
    <property type="match status" value="1"/>
</dbReference>
<keyword evidence="5 8" id="KW-0863">Zinc-finger</keyword>
<feature type="compositionally biased region" description="Polar residues" evidence="9">
    <location>
        <begin position="1054"/>
        <end position="1064"/>
    </location>
</feature>
<sequence length="1125" mass="121382">MSTRTTTVRTRQATRTGPQTQDTAVISDNKENFRMNGSLGKVRATKRGAKIYCLCKKPDDGSPMIHCSSCKDWYHFRCVELSETDAEEIRESYPDPLFSCCGASSGLPPEHYVCPSCHEKTGARTIREWEGPDAIQDVRSDDVRVTRASSSAATAAKQKARAEAEAEAEAKAAEEPESDASSEGSEEYNPRADNASKRRARRSSYHSDGGSDSDGSHRAGSSKRIRRASSTPKEPARKQSSPTPSHLAKRKKSTSAQPAPPPAKRPRSESTAGEDAARKYCLTKLQELFRQIFTRYPFLAQRDEGDDTAGRSEQPDKKPEELTSEEKEQLEAKANQFGVELENCMYELYSEPDKSGKQVVGGKYKERFRMLTFNLSKADRVVLHMRIASSHITPKELSTMSSTDLASESEKQSIKKLEEEALAHSILKKSIVPRAKLTHKGLQDIEDVTGAGQREVEREREEEEEERIERERLARLRLQAQRSQSTGSAPPESPVVGQAPAWGAPPPVPLHAAAQAVAADLASSTSSMRPPMHPLFVPSVSDFAGGPVENELNLADLINIDEESSGEIAMTPVDTLATPFAEIPPTLAPAPTETTSEGASQPTPSSVGPSPTTGISPFAAKGSQPDTPSRSSFDLSALWTPNSSGTASQPQAEAQPQDSEDPSSLAPADQPTDAELLGGRADDQDFDMFLSNTENEQEQPEEKVPEPVELTAEVQRAAFDSQPTVWNGILSMPLDSTIPQEVAVTARQAGGRTLGSDSPLWQTLFPSKELRIDGRVQVEKSAQYLTQVRLNPSKELIAVAFSAAPSMDTTGFNALKSHLVSKGRHGLIFPWGHNPKSSAPGRELYVVPLLSTDPIPEYMELLDQLQLPTERATDYLVGIWVLTKGKLVPPPQPLQAASAAAPAPQPSTTASALPNIDFSKLQHLAALQNIPSLVQPQTLVAPKPHPLPSAVGPSPSAPPPNPTPDVSALTPEQITLMLQALSKASVQSPPSSIPIPGVPVASQPIALPTAALQAWAPQAPYHLPVYPQPPPPYSVNLPPTSQSPPRGNARFDQSPHQNHPNNSYDYDRGPRGRGGRGGRGRGGGERGRGRDQGWPKRGRSGPPPTGPRNRGGGGGWGGEQPQRWS</sequence>
<evidence type="ECO:0000256" key="3">
    <source>
        <dbReference type="ARBA" id="ARBA00021616"/>
    </source>
</evidence>
<evidence type="ECO:0000256" key="2">
    <source>
        <dbReference type="ARBA" id="ARBA00011050"/>
    </source>
</evidence>
<organism evidence="12">
    <name type="scientific">Dichomitus squalens</name>
    <dbReference type="NCBI Taxonomy" id="114155"/>
    <lineage>
        <taxon>Eukaryota</taxon>
        <taxon>Fungi</taxon>
        <taxon>Dikarya</taxon>
        <taxon>Basidiomycota</taxon>
        <taxon>Agaricomycotina</taxon>
        <taxon>Agaricomycetes</taxon>
        <taxon>Polyporales</taxon>
        <taxon>Polyporaceae</taxon>
        <taxon>Dichomitus</taxon>
    </lineage>
</organism>
<feature type="compositionally biased region" description="Acidic residues" evidence="9">
    <location>
        <begin position="175"/>
        <end position="186"/>
    </location>
</feature>
<gene>
    <name evidence="12" type="ORF">BD311DRAFT_386466</name>
</gene>
<dbReference type="InterPro" id="IPR019786">
    <property type="entry name" value="Zinc_finger_PHD-type_CS"/>
</dbReference>
<dbReference type="GO" id="GO:0008270">
    <property type="term" value="F:zinc ion binding"/>
    <property type="evidence" value="ECO:0007669"/>
    <property type="project" value="UniProtKB-KW"/>
</dbReference>
<dbReference type="GO" id="GO:0005634">
    <property type="term" value="C:nucleus"/>
    <property type="evidence" value="ECO:0007669"/>
    <property type="project" value="TreeGrafter"/>
</dbReference>
<dbReference type="EMBL" id="ML143434">
    <property type="protein sequence ID" value="TBU27278.1"/>
    <property type="molecule type" value="Genomic_DNA"/>
</dbReference>
<feature type="compositionally biased region" description="Polar residues" evidence="9">
    <location>
        <begin position="624"/>
        <end position="657"/>
    </location>
</feature>
<dbReference type="InterPro" id="IPR011011">
    <property type="entry name" value="Znf_FYVE_PHD"/>
</dbReference>
<feature type="region of interest" description="Disordered" evidence="9">
    <location>
        <begin position="575"/>
        <end position="679"/>
    </location>
</feature>
<evidence type="ECO:0000256" key="5">
    <source>
        <dbReference type="ARBA" id="ARBA00022771"/>
    </source>
</evidence>
<dbReference type="InterPro" id="IPR003618">
    <property type="entry name" value="TFIIS_cen_dom"/>
</dbReference>
<feature type="compositionally biased region" description="Low complexity" evidence="9">
    <location>
        <begin position="148"/>
        <end position="157"/>
    </location>
</feature>
<dbReference type="InterPro" id="IPR019787">
    <property type="entry name" value="Znf_PHD-finger"/>
</dbReference>
<comment type="function">
    <text evidence="1">Negative regulator of transcription elongation.</text>
</comment>
<feature type="region of interest" description="Disordered" evidence="9">
    <location>
        <begin position="939"/>
        <end position="968"/>
    </location>
</feature>
<feature type="region of interest" description="Disordered" evidence="9">
    <location>
        <begin position="1030"/>
        <end position="1125"/>
    </location>
</feature>
<evidence type="ECO:0000313" key="12">
    <source>
        <dbReference type="EMBL" id="TBU27278.1"/>
    </source>
</evidence>
<dbReference type="GO" id="GO:0000977">
    <property type="term" value="F:RNA polymerase II transcription regulatory region sequence-specific DNA binding"/>
    <property type="evidence" value="ECO:0007669"/>
    <property type="project" value="TreeGrafter"/>
</dbReference>
<dbReference type="InterPro" id="IPR036575">
    <property type="entry name" value="TFIIS_cen_dom_sf"/>
</dbReference>
<dbReference type="SUPFAM" id="SSF46942">
    <property type="entry name" value="Elongation factor TFIIS domain 2"/>
    <property type="match status" value="1"/>
</dbReference>
<evidence type="ECO:0000259" key="11">
    <source>
        <dbReference type="PROSITE" id="PS51321"/>
    </source>
</evidence>
<dbReference type="Proteomes" id="UP000292957">
    <property type="component" value="Unassembled WGS sequence"/>
</dbReference>
<feature type="compositionally biased region" description="Basic and acidic residues" evidence="9">
    <location>
        <begin position="308"/>
        <end position="328"/>
    </location>
</feature>
<reference evidence="12" key="1">
    <citation type="submission" date="2019-01" db="EMBL/GenBank/DDBJ databases">
        <title>Draft genome sequences of three monokaryotic isolates of the white-rot basidiomycete fungus Dichomitus squalens.</title>
        <authorList>
            <consortium name="DOE Joint Genome Institute"/>
            <person name="Lopez S.C."/>
            <person name="Andreopoulos B."/>
            <person name="Pangilinan J."/>
            <person name="Lipzen A."/>
            <person name="Riley R."/>
            <person name="Ahrendt S."/>
            <person name="Ng V."/>
            <person name="Barry K."/>
            <person name="Daum C."/>
            <person name="Grigoriev I.V."/>
            <person name="Hilden K.S."/>
            <person name="Makela M.R."/>
            <person name="de Vries R.P."/>
        </authorList>
    </citation>
    <scope>NUCLEOTIDE SEQUENCE [LARGE SCALE GENOMIC DNA]</scope>
    <source>
        <strain evidence="12">OM18370.1</strain>
    </source>
</reference>
<dbReference type="OrthoDB" id="436852at2759"/>
<dbReference type="InterPro" id="IPR001965">
    <property type="entry name" value="Znf_PHD"/>
</dbReference>
<evidence type="ECO:0000259" key="10">
    <source>
        <dbReference type="PROSITE" id="PS50016"/>
    </source>
</evidence>
<feature type="compositionally biased region" description="Basic and acidic residues" evidence="9">
    <location>
        <begin position="160"/>
        <end position="174"/>
    </location>
</feature>
<feature type="compositionally biased region" description="Polar residues" evidence="9">
    <location>
        <begin position="228"/>
        <end position="244"/>
    </location>
</feature>
<dbReference type="PROSITE" id="PS51321">
    <property type="entry name" value="TFIIS_CENTRAL"/>
    <property type="match status" value="1"/>
</dbReference>
<dbReference type="InterPro" id="IPR012921">
    <property type="entry name" value="SPOC_C"/>
</dbReference>
<proteinExistence type="inferred from homology"/>
<dbReference type="GO" id="GO:0001139">
    <property type="term" value="F:RNA polymerase II complex recruiting activity"/>
    <property type="evidence" value="ECO:0007669"/>
    <property type="project" value="TreeGrafter"/>
</dbReference>
<keyword evidence="4" id="KW-0479">Metal-binding</keyword>
<dbReference type="GO" id="GO:0031564">
    <property type="term" value="P:transcription antitermination"/>
    <property type="evidence" value="ECO:0007669"/>
    <property type="project" value="TreeGrafter"/>
</dbReference>
<feature type="compositionally biased region" description="Basic and acidic residues" evidence="9">
    <location>
        <begin position="1082"/>
        <end position="1094"/>
    </location>
</feature>
<feature type="region of interest" description="Disordered" evidence="9">
    <location>
        <begin position="443"/>
        <end position="468"/>
    </location>
</feature>
<dbReference type="CDD" id="cd21538">
    <property type="entry name" value="SPOC_TFIIS"/>
    <property type="match status" value="1"/>
</dbReference>
<dbReference type="PANTHER" id="PTHR11477">
    <property type="entry name" value="TRANSCRIPTION FACTOR S-II ZINC FINGER DOMAIN-CONTAINING PROTEIN"/>
    <property type="match status" value="1"/>
</dbReference>
<keyword evidence="6" id="KW-0862">Zinc</keyword>
<feature type="region of interest" description="Disordered" evidence="9">
    <location>
        <begin position="140"/>
        <end position="275"/>
    </location>
</feature>
<feature type="region of interest" description="Disordered" evidence="9">
    <location>
        <begin position="301"/>
        <end position="328"/>
    </location>
</feature>
<keyword evidence="7" id="KW-0539">Nucleus</keyword>
<dbReference type="AlphaFoldDB" id="A0A4Q9MKI0"/>
<feature type="region of interest" description="Disordered" evidence="9">
    <location>
        <begin position="480"/>
        <end position="503"/>
    </location>
</feature>
<feature type="region of interest" description="Disordered" evidence="9">
    <location>
        <begin position="1"/>
        <end position="20"/>
    </location>
</feature>
<accession>A0A4Q9MKI0</accession>
<dbReference type="Gene3D" id="1.10.472.30">
    <property type="entry name" value="Transcription elongation factor S-II, central domain"/>
    <property type="match status" value="1"/>
</dbReference>
<evidence type="ECO:0000256" key="1">
    <source>
        <dbReference type="ARBA" id="ARBA00002311"/>
    </source>
</evidence>
<dbReference type="Pfam" id="PF07744">
    <property type="entry name" value="SPOC"/>
    <property type="match status" value="1"/>
</dbReference>
<feature type="domain" description="TFIIS central" evidence="11">
    <location>
        <begin position="277"/>
        <end position="433"/>
    </location>
</feature>
<dbReference type="GO" id="GO:0006362">
    <property type="term" value="P:transcription elongation by RNA polymerase I"/>
    <property type="evidence" value="ECO:0007669"/>
    <property type="project" value="TreeGrafter"/>
</dbReference>
<dbReference type="Pfam" id="PF00628">
    <property type="entry name" value="PHD"/>
    <property type="match status" value="1"/>
</dbReference>
<feature type="domain" description="PHD-type" evidence="10">
    <location>
        <begin position="50"/>
        <end position="120"/>
    </location>
</feature>
<evidence type="ECO:0000256" key="7">
    <source>
        <dbReference type="ARBA" id="ARBA00023242"/>
    </source>
</evidence>